<dbReference type="GO" id="GO:0140643">
    <property type="term" value="F:hydroxymethylglutaryl-CoA reductase (NADH) activity"/>
    <property type="evidence" value="ECO:0007669"/>
    <property type="project" value="UniProtKB-EC"/>
</dbReference>
<dbReference type="Pfam" id="PF00368">
    <property type="entry name" value="HMG-CoA_red"/>
    <property type="match status" value="1"/>
</dbReference>
<comment type="catalytic activity">
    <reaction evidence="3">
        <text>(R)-mevalonate + 2 NAD(+) + CoA = (3S)-3-hydroxy-3-methylglutaryl-CoA + 2 NADH + 2 H(+)</text>
        <dbReference type="Rhea" id="RHEA:14833"/>
        <dbReference type="ChEBI" id="CHEBI:15378"/>
        <dbReference type="ChEBI" id="CHEBI:36464"/>
        <dbReference type="ChEBI" id="CHEBI:43074"/>
        <dbReference type="ChEBI" id="CHEBI:57287"/>
        <dbReference type="ChEBI" id="CHEBI:57540"/>
        <dbReference type="ChEBI" id="CHEBI:57945"/>
        <dbReference type="EC" id="1.1.1.88"/>
    </reaction>
</comment>
<dbReference type="InterPro" id="IPR023076">
    <property type="entry name" value="HMG_CoA_Rdtase_CS"/>
</dbReference>
<dbReference type="InterPro" id="IPR004553">
    <property type="entry name" value="HMG_CoA_Rdtase_bac-typ"/>
</dbReference>
<comment type="similarity">
    <text evidence="1 3">Belongs to the HMG-CoA reductase family.</text>
</comment>
<evidence type="ECO:0000256" key="2">
    <source>
        <dbReference type="ARBA" id="ARBA00023002"/>
    </source>
</evidence>
<dbReference type="UniPathway" id="UPA00257">
    <property type="reaction ID" value="UER00367"/>
</dbReference>
<dbReference type="PANTHER" id="PTHR10572">
    <property type="entry name" value="3-HYDROXY-3-METHYLGLUTARYL-COENZYME A REDUCTASE"/>
    <property type="match status" value="1"/>
</dbReference>
<dbReference type="AlphaFoldDB" id="A0A192GZX5"/>
<dbReference type="PROSITE" id="PS01192">
    <property type="entry name" value="HMG_COA_REDUCTASE_3"/>
    <property type="match status" value="1"/>
</dbReference>
<keyword evidence="3" id="KW-0520">NAD</keyword>
<dbReference type="GO" id="GO:0015936">
    <property type="term" value="P:coenzyme A metabolic process"/>
    <property type="evidence" value="ECO:0007669"/>
    <property type="project" value="InterPro"/>
</dbReference>
<dbReference type="EC" id="1.1.1.88" evidence="3"/>
<proteinExistence type="inferred from homology"/>
<gene>
    <name evidence="4" type="ORF">AYR53_01460</name>
</gene>
<evidence type="ECO:0000313" key="4">
    <source>
        <dbReference type="EMBL" id="ANK61547.1"/>
    </source>
</evidence>
<reference evidence="4 5" key="1">
    <citation type="submission" date="2016-03" db="EMBL/GenBank/DDBJ databases">
        <title>Pediococcus and Lactobacillus from brewery environment - whole genome sequencing and assembly.</title>
        <authorList>
            <person name="Behr J."/>
            <person name="Geissler A.J."/>
            <person name="Vogel R.F."/>
        </authorList>
    </citation>
    <scope>NUCLEOTIDE SEQUENCE [LARGE SCALE GENOMIC DNA]</scope>
    <source>
        <strain evidence="4 5">TMW 1.1989</strain>
    </source>
</reference>
<keyword evidence="2 3" id="KW-0560">Oxidoreductase</keyword>
<dbReference type="SUPFAM" id="SSF56542">
    <property type="entry name" value="Substrate-binding domain of HMG-CoA reductase"/>
    <property type="match status" value="1"/>
</dbReference>
<dbReference type="SUPFAM" id="SSF55035">
    <property type="entry name" value="NAD-binding domain of HMG-CoA reductase"/>
    <property type="match status" value="1"/>
</dbReference>
<dbReference type="GO" id="GO:0004420">
    <property type="term" value="F:hydroxymethylglutaryl-CoA reductase (NADPH) activity"/>
    <property type="evidence" value="ECO:0007669"/>
    <property type="project" value="InterPro"/>
</dbReference>
<dbReference type="STRING" id="375175.AYR53_01460"/>
<dbReference type="PRINTS" id="PR00071">
    <property type="entry name" value="HMGCOARDTASE"/>
</dbReference>
<dbReference type="CDD" id="cd00644">
    <property type="entry name" value="HMG-CoA_reductase_classII"/>
    <property type="match status" value="1"/>
</dbReference>
<dbReference type="Gene3D" id="3.90.770.10">
    <property type="entry name" value="3-hydroxy-3-methylglutaryl-coenzyme A Reductase, Chain A, domain 2"/>
    <property type="match status" value="2"/>
</dbReference>
<keyword evidence="5" id="KW-1185">Reference proteome</keyword>
<sequence length="416" mass="44898">MKFYQQSRLQRLTTLRQEGHLDNSAYQYFLNDQGLTQERANQLVENQLTLFPLPEGVARQVLVDGEMHDVPMVTEEPSVIAAASNGAKMAAQGTGFQTKIQNRQMIGQIILENVAQPERTKQNLLMDKTHLLEVANAAHPSIVKRGGGAKDLRVRILGSAFLSVDLIVDVKQAMGANMLNTMLEAVASELTTTRQDNCLMSILSNYATESLVTASCVIPVSVFEIQRLAGNQVAAKICAASQVAQLDPYRAATHNKGIMNGIDAAVIASGNDFRAIESGAQAYAARDGQYRGLSQWHVHEDKLVGALTLPLPLGFVGGATKTLPIVQANQKLAGINSAEDLMRVVAAIGLAQNLAALKALVTTGIQKGHMALQAKSLAISAGATTNEVQWLTAKLLQTKKFDLRTAKLLLRKLRQA</sequence>
<dbReference type="EMBL" id="CP014873">
    <property type="protein sequence ID" value="ANK61547.1"/>
    <property type="molecule type" value="Genomic_DNA"/>
</dbReference>
<evidence type="ECO:0000256" key="3">
    <source>
        <dbReference type="RuleBase" id="RU361219"/>
    </source>
</evidence>
<dbReference type="Gene3D" id="1.10.8.660">
    <property type="match status" value="1"/>
</dbReference>
<dbReference type="PROSITE" id="PS50065">
    <property type="entry name" value="HMG_COA_REDUCTASE_4"/>
    <property type="match status" value="1"/>
</dbReference>
<dbReference type="InterPro" id="IPR009029">
    <property type="entry name" value="HMG_CoA_Rdtase_sub-bd_dom_sf"/>
</dbReference>
<dbReference type="PANTHER" id="PTHR10572:SF24">
    <property type="entry name" value="3-HYDROXY-3-METHYLGLUTARYL-COENZYME A REDUCTASE"/>
    <property type="match status" value="1"/>
</dbReference>
<dbReference type="Proteomes" id="UP000078582">
    <property type="component" value="Chromosome"/>
</dbReference>
<accession>A0A192GZX5</accession>
<protein>
    <recommendedName>
        <fullName evidence="3">3-hydroxy-3-methylglutaryl coenzyme A reductase</fullName>
        <shortName evidence="3">HMG-CoA reductase</shortName>
        <ecNumber evidence="3">1.1.1.88</ecNumber>
    </recommendedName>
</protein>
<comment type="pathway">
    <text evidence="3">Metabolic intermediate metabolism; (R)-mevalonate degradation; (S)-3-hydroxy-3-methylglutaryl-CoA from (R)-mevalonate: step 1/1.</text>
</comment>
<dbReference type="InterPro" id="IPR002202">
    <property type="entry name" value="HMG_CoA_Rdtase"/>
</dbReference>
<evidence type="ECO:0000256" key="1">
    <source>
        <dbReference type="ARBA" id="ARBA00007661"/>
    </source>
</evidence>
<dbReference type="KEGG" id="lbt:AYR52_00040"/>
<dbReference type="PROSITE" id="PS00318">
    <property type="entry name" value="HMG_COA_REDUCTASE_2"/>
    <property type="match status" value="1"/>
</dbReference>
<organism evidence="4 5">
    <name type="scientific">Loigolactobacillus backii</name>
    <dbReference type="NCBI Taxonomy" id="375175"/>
    <lineage>
        <taxon>Bacteria</taxon>
        <taxon>Bacillati</taxon>
        <taxon>Bacillota</taxon>
        <taxon>Bacilli</taxon>
        <taxon>Lactobacillales</taxon>
        <taxon>Lactobacillaceae</taxon>
        <taxon>Loigolactobacillus</taxon>
    </lineage>
</organism>
<dbReference type="InterPro" id="IPR009023">
    <property type="entry name" value="HMG_CoA_Rdtase_NAD(P)-bd_sf"/>
</dbReference>
<name>A0A192GZX5_9LACO</name>
<evidence type="ECO:0000313" key="5">
    <source>
        <dbReference type="Proteomes" id="UP000078582"/>
    </source>
</evidence>
<dbReference type="InterPro" id="IPR023074">
    <property type="entry name" value="HMG_CoA_Rdtase_cat_sf"/>
</dbReference>
<dbReference type="NCBIfam" id="TIGR00532">
    <property type="entry name" value="HMG_CoA_R_NAD"/>
    <property type="match status" value="1"/>
</dbReference>